<dbReference type="Proteomes" id="UP000241167">
    <property type="component" value="Unassembled WGS sequence"/>
</dbReference>
<name>A0A2P7QUW4_9SPHN</name>
<dbReference type="Pfam" id="PF13579">
    <property type="entry name" value="Glyco_trans_4_4"/>
    <property type="match status" value="1"/>
</dbReference>
<protein>
    <submittedName>
        <fullName evidence="2">Glycosyltransferase family 1 protein</fullName>
    </submittedName>
</protein>
<sequence length="379" mass="41510">MNQKTILISINAAWNIVNFRSGLIRALQADGHRILALAPPDDWSGQLAAFGVEFHPLEMDKKGVSPARDAMLLLRYIAALRRLRPDVFLGYTAKPNIYGSLAAHVLGIPVVNNVSGLGTAFIRGGWLMRLVSALYRLAFRRSKVVFFQNEEDQALFVGRKIVSSERSRLLPGSGIDLSKFRPQRQTSAGKGFSFLLIARLLWDKGVGEFVEAARIVRASIPDARFQLLGFLDAENRTAVPRANVDAWQAEGLIDYLGHASDVRPFIAQAGCVVLPSYREGLPRSLLEAAAMAQPLIATNVPGCRQVVEHGVNGFLCAPRDPQALAEAMLAMIRLSEADRAAFGDAGRRKAEEQFDEAKVVDLYRVAVRNALPSPEGVAR</sequence>
<comment type="caution">
    <text evidence="2">The sequence shown here is derived from an EMBL/GenBank/DDBJ whole genome shotgun (WGS) entry which is preliminary data.</text>
</comment>
<reference evidence="2 3" key="1">
    <citation type="submission" date="2018-03" db="EMBL/GenBank/DDBJ databases">
        <title>The draft genome of Sphingosinicella sp. GL-C-18.</title>
        <authorList>
            <person name="Liu L."/>
            <person name="Li L."/>
            <person name="Liang L."/>
            <person name="Zhang X."/>
            <person name="Wang T."/>
        </authorList>
    </citation>
    <scope>NUCLEOTIDE SEQUENCE [LARGE SCALE GENOMIC DNA]</scope>
    <source>
        <strain evidence="2 3">GL-C-18</strain>
    </source>
</reference>
<dbReference type="InterPro" id="IPR028098">
    <property type="entry name" value="Glyco_trans_4-like_N"/>
</dbReference>
<feature type="domain" description="Glycosyltransferase subfamily 4-like N-terminal" evidence="1">
    <location>
        <begin position="22"/>
        <end position="171"/>
    </location>
</feature>
<dbReference type="GO" id="GO:0016757">
    <property type="term" value="F:glycosyltransferase activity"/>
    <property type="evidence" value="ECO:0007669"/>
    <property type="project" value="UniProtKB-ARBA"/>
</dbReference>
<organism evidence="2 3">
    <name type="scientific">Allosphingosinicella deserti</name>
    <dbReference type="NCBI Taxonomy" id="2116704"/>
    <lineage>
        <taxon>Bacteria</taxon>
        <taxon>Pseudomonadati</taxon>
        <taxon>Pseudomonadota</taxon>
        <taxon>Alphaproteobacteria</taxon>
        <taxon>Sphingomonadales</taxon>
        <taxon>Sphingomonadaceae</taxon>
        <taxon>Allosphingosinicella</taxon>
    </lineage>
</organism>
<dbReference type="PANTHER" id="PTHR12526">
    <property type="entry name" value="GLYCOSYLTRANSFERASE"/>
    <property type="match status" value="1"/>
</dbReference>
<accession>A0A2P7QUW4</accession>
<dbReference type="Gene3D" id="3.40.50.2000">
    <property type="entry name" value="Glycogen Phosphorylase B"/>
    <property type="match status" value="2"/>
</dbReference>
<dbReference type="RefSeq" id="WP_106511900.1">
    <property type="nucleotide sequence ID" value="NZ_PXYI01000002.1"/>
</dbReference>
<keyword evidence="2" id="KW-0808">Transferase</keyword>
<evidence type="ECO:0000313" key="2">
    <source>
        <dbReference type="EMBL" id="PSJ41734.1"/>
    </source>
</evidence>
<dbReference type="OrthoDB" id="9790710at2"/>
<dbReference type="PANTHER" id="PTHR12526:SF638">
    <property type="entry name" value="SPORE COAT PROTEIN SA"/>
    <property type="match status" value="1"/>
</dbReference>
<dbReference type="CDD" id="cd03808">
    <property type="entry name" value="GT4_CapM-like"/>
    <property type="match status" value="1"/>
</dbReference>
<dbReference type="EMBL" id="PXYI01000002">
    <property type="protein sequence ID" value="PSJ41734.1"/>
    <property type="molecule type" value="Genomic_DNA"/>
</dbReference>
<dbReference type="SUPFAM" id="SSF53756">
    <property type="entry name" value="UDP-Glycosyltransferase/glycogen phosphorylase"/>
    <property type="match status" value="1"/>
</dbReference>
<dbReference type="AlphaFoldDB" id="A0A2P7QUW4"/>
<keyword evidence="3" id="KW-1185">Reference proteome</keyword>
<gene>
    <name evidence="2" type="ORF">C7I55_05470</name>
</gene>
<dbReference type="Pfam" id="PF13692">
    <property type="entry name" value="Glyco_trans_1_4"/>
    <property type="match status" value="1"/>
</dbReference>
<evidence type="ECO:0000259" key="1">
    <source>
        <dbReference type="Pfam" id="PF13579"/>
    </source>
</evidence>
<evidence type="ECO:0000313" key="3">
    <source>
        <dbReference type="Proteomes" id="UP000241167"/>
    </source>
</evidence>
<proteinExistence type="predicted"/>